<evidence type="ECO:0000259" key="8">
    <source>
        <dbReference type="PROSITE" id="PS51645"/>
    </source>
</evidence>
<dbReference type="GO" id="GO:0006139">
    <property type="term" value="P:nucleobase-containing compound metabolic process"/>
    <property type="evidence" value="ECO:0007669"/>
    <property type="project" value="UniProtKB-ARBA"/>
</dbReference>
<evidence type="ECO:0000256" key="2">
    <source>
        <dbReference type="ARBA" id="ARBA00005862"/>
    </source>
</evidence>
<dbReference type="PROSITE" id="PS00394">
    <property type="entry name" value="DNA_PHOTOLYASES_1_1"/>
    <property type="match status" value="1"/>
</dbReference>
<dbReference type="PANTHER" id="PTHR11455">
    <property type="entry name" value="CRYPTOCHROME"/>
    <property type="match status" value="1"/>
</dbReference>
<dbReference type="GO" id="GO:0006950">
    <property type="term" value="P:response to stress"/>
    <property type="evidence" value="ECO:0007669"/>
    <property type="project" value="UniProtKB-ARBA"/>
</dbReference>
<gene>
    <name evidence="9" type="ORF">N475_00510</name>
</gene>
<dbReference type="AlphaFoldDB" id="A0A166YPU4"/>
<evidence type="ECO:0000256" key="3">
    <source>
        <dbReference type="ARBA" id="ARBA00022630"/>
    </source>
</evidence>
<keyword evidence="4 6" id="KW-0274">FAD</keyword>
<dbReference type="Gene3D" id="3.40.50.620">
    <property type="entry name" value="HUPs"/>
    <property type="match status" value="1"/>
</dbReference>
<dbReference type="Gene3D" id="1.10.579.10">
    <property type="entry name" value="DNA Cyclobutane Dipyrimidine Photolyase, subunit A, domain 3"/>
    <property type="match status" value="1"/>
</dbReference>
<dbReference type="Pfam" id="PF00875">
    <property type="entry name" value="DNA_photolyase"/>
    <property type="match status" value="1"/>
</dbReference>
<dbReference type="InterPro" id="IPR002081">
    <property type="entry name" value="Cryptochrome/DNA_photolyase_1"/>
</dbReference>
<organism evidence="9 10">
    <name type="scientific">Pseudoalteromonas luteoviolacea DSM 6061</name>
    <dbReference type="NCBI Taxonomy" id="1365250"/>
    <lineage>
        <taxon>Bacteria</taxon>
        <taxon>Pseudomonadati</taxon>
        <taxon>Pseudomonadota</taxon>
        <taxon>Gammaproteobacteria</taxon>
        <taxon>Alteromonadales</taxon>
        <taxon>Pseudoalteromonadaceae</taxon>
        <taxon>Pseudoalteromonas</taxon>
    </lineage>
</organism>
<dbReference type="InterPro" id="IPR005101">
    <property type="entry name" value="Cryptochr/Photolyase_FAD-bd"/>
</dbReference>
<dbReference type="GO" id="GO:0003904">
    <property type="term" value="F:deoxyribodipyrimidine photo-lyase activity"/>
    <property type="evidence" value="ECO:0007669"/>
    <property type="project" value="TreeGrafter"/>
</dbReference>
<evidence type="ECO:0000256" key="5">
    <source>
        <dbReference type="ARBA" id="ARBA00022991"/>
    </source>
</evidence>
<keyword evidence="5 7" id="KW-0157">Chromophore</keyword>
<dbReference type="InterPro" id="IPR006050">
    <property type="entry name" value="DNA_photolyase_N"/>
</dbReference>
<protein>
    <recommendedName>
        <fullName evidence="8">Photolyase/cryptochrome alpha/beta domain-containing protein</fullName>
    </recommendedName>
</protein>
<dbReference type="SUPFAM" id="SSF52425">
    <property type="entry name" value="Cryptochrome/photolyase, N-terminal domain"/>
    <property type="match status" value="1"/>
</dbReference>
<dbReference type="GO" id="GO:0071949">
    <property type="term" value="F:FAD binding"/>
    <property type="evidence" value="ECO:0007669"/>
    <property type="project" value="TreeGrafter"/>
</dbReference>
<evidence type="ECO:0000256" key="6">
    <source>
        <dbReference type="PIRSR" id="PIRSR602081-1"/>
    </source>
</evidence>
<evidence type="ECO:0000313" key="9">
    <source>
        <dbReference type="EMBL" id="KZN43091.1"/>
    </source>
</evidence>
<dbReference type="InterPro" id="IPR036155">
    <property type="entry name" value="Crypto/Photolyase_N_sf"/>
</dbReference>
<accession>A0A166YPU4</accession>
<dbReference type="Proteomes" id="UP000076643">
    <property type="component" value="Unassembled WGS sequence"/>
</dbReference>
<evidence type="ECO:0000313" key="10">
    <source>
        <dbReference type="Proteomes" id="UP000076643"/>
    </source>
</evidence>
<name>A0A166YPU4_9GAMM</name>
<comment type="caution">
    <text evidence="9">The sequence shown here is derived from an EMBL/GenBank/DDBJ whole genome shotgun (WGS) entry which is preliminary data.</text>
</comment>
<sequence length="482" mass="56092">MALNLVWLKRDLRLSDHQALFTAAQNGNPVLLLYCFEPSALRDNHSSLRHFKFISESLLDIKNRVPDGALYCAYGECIDVIEQIHQMVGISGLFSHQEIGLAYTFKRDKQVANWCKLKNVPWHEFPQGAVIRGLKNRVDWDKNWQKTMRDELIDVEIESTQFFTENQMFNRHLDLLSFVRVQNKEAFQLGGEGVGWQVLNSFFDSRGKSYAYSLSSPDKATEHCSRLSTYLAWGNLSLRQVYQEVLKNWNKPHWRKSLVAFTSRLHWHCHFIQKFESECDIEFRCVNRAYENMPRVTGEEAKIRLEAWKSGNTGIPMIDACMRSLIATGYLNFRMRAMLVSFLCHHLSLDWRAGVAHLARLFLDFEPGIHYSQFQMQAGVTGINTIRIYNPVKQGEDKDPEGLFVKKWVPELSEIPAPLVHSPWNLTEMEQMMFGIELGVDYPMPIVDLKESYTKAQELLWQWKNRDDVAREAKRVLSIHVR</sequence>
<evidence type="ECO:0000256" key="7">
    <source>
        <dbReference type="RuleBase" id="RU004182"/>
    </source>
</evidence>
<dbReference type="InterPro" id="IPR018394">
    <property type="entry name" value="DNA_photolyase_1_CS_C"/>
</dbReference>
<comment type="cofactor">
    <cofactor evidence="6">
        <name>FAD</name>
        <dbReference type="ChEBI" id="CHEBI:57692"/>
    </cofactor>
    <text evidence="6">Binds 1 FAD per subunit.</text>
</comment>
<dbReference type="RefSeq" id="WP_063364752.1">
    <property type="nucleotide sequence ID" value="NZ_AQHB01000022.1"/>
</dbReference>
<reference evidence="9 10" key="1">
    <citation type="submission" date="2013-07" db="EMBL/GenBank/DDBJ databases">
        <title>Comparative Genomic and Metabolomic Analysis of Twelve Strains of Pseudoalteromonas luteoviolacea.</title>
        <authorList>
            <person name="Vynne N.G."/>
            <person name="Mansson M."/>
            <person name="Gram L."/>
        </authorList>
    </citation>
    <scope>NUCLEOTIDE SEQUENCE [LARGE SCALE GENOMIC DNA]</scope>
    <source>
        <strain evidence="9 10">DSM 6061</strain>
    </source>
</reference>
<comment type="similarity">
    <text evidence="2">Belongs to the DNA photolyase class-1 family.</text>
</comment>
<feature type="domain" description="Photolyase/cryptochrome alpha/beta" evidence="8">
    <location>
        <begin position="2"/>
        <end position="130"/>
    </location>
</feature>
<dbReference type="Gene3D" id="1.25.40.80">
    <property type="match status" value="1"/>
</dbReference>
<keyword evidence="10" id="KW-1185">Reference proteome</keyword>
<dbReference type="Pfam" id="PF03441">
    <property type="entry name" value="FAD_binding_7"/>
    <property type="match status" value="1"/>
</dbReference>
<dbReference type="PANTHER" id="PTHR11455:SF9">
    <property type="entry name" value="CRYPTOCHROME CIRCADIAN CLOCK 5 ISOFORM X1"/>
    <property type="match status" value="1"/>
</dbReference>
<evidence type="ECO:0000256" key="1">
    <source>
        <dbReference type="ARBA" id="ARBA00001932"/>
    </source>
</evidence>
<dbReference type="InterPro" id="IPR014729">
    <property type="entry name" value="Rossmann-like_a/b/a_fold"/>
</dbReference>
<comment type="similarity">
    <text evidence="7">Belongs to the DNA photolyase family.</text>
</comment>
<evidence type="ECO:0000256" key="4">
    <source>
        <dbReference type="ARBA" id="ARBA00022827"/>
    </source>
</evidence>
<feature type="binding site" evidence="6">
    <location>
        <position position="261"/>
    </location>
    <ligand>
        <name>FAD</name>
        <dbReference type="ChEBI" id="CHEBI:57692"/>
    </ligand>
</feature>
<dbReference type="EMBL" id="AUYB01000081">
    <property type="protein sequence ID" value="KZN43091.1"/>
    <property type="molecule type" value="Genomic_DNA"/>
</dbReference>
<dbReference type="PROSITE" id="PS51645">
    <property type="entry name" value="PHR_CRY_ALPHA_BETA"/>
    <property type="match status" value="1"/>
</dbReference>
<dbReference type="InterPro" id="IPR036134">
    <property type="entry name" value="Crypto/Photolyase_FAD-like_sf"/>
</dbReference>
<feature type="binding site" evidence="6">
    <location>
        <position position="212"/>
    </location>
    <ligand>
        <name>FAD</name>
        <dbReference type="ChEBI" id="CHEBI:57692"/>
    </ligand>
</feature>
<dbReference type="PRINTS" id="PR00147">
    <property type="entry name" value="DNAPHOTLYASE"/>
</dbReference>
<keyword evidence="3 6" id="KW-0285">Flavoprotein</keyword>
<dbReference type="SUPFAM" id="SSF48173">
    <property type="entry name" value="Cryptochrome/photolyase FAD-binding domain"/>
    <property type="match status" value="1"/>
</dbReference>
<comment type="cofactor">
    <cofactor evidence="1">
        <name>(6R)-5,10-methylene-5,6,7,8-tetrahydrofolate</name>
        <dbReference type="ChEBI" id="CHEBI:15636"/>
    </cofactor>
</comment>
<dbReference type="PATRIC" id="fig|1365250.3.peg.955"/>
<dbReference type="GO" id="GO:0003677">
    <property type="term" value="F:DNA binding"/>
    <property type="evidence" value="ECO:0007669"/>
    <property type="project" value="TreeGrafter"/>
</dbReference>
<proteinExistence type="inferred from homology"/>
<dbReference type="GO" id="GO:0009416">
    <property type="term" value="P:response to light stimulus"/>
    <property type="evidence" value="ECO:0007669"/>
    <property type="project" value="TreeGrafter"/>
</dbReference>